<keyword evidence="7 10" id="KW-0812">Transmembrane</keyword>
<evidence type="ECO:0000313" key="12">
    <source>
        <dbReference type="EMBL" id="EPD12299.1"/>
    </source>
</evidence>
<dbReference type="PROSITE" id="PS50928">
    <property type="entry name" value="ABC_TM1"/>
    <property type="match status" value="1"/>
</dbReference>
<feature type="transmembrane region" description="Helical" evidence="10">
    <location>
        <begin position="57"/>
        <end position="81"/>
    </location>
</feature>
<evidence type="ECO:0000313" key="13">
    <source>
        <dbReference type="Proteomes" id="UP000015462"/>
    </source>
</evidence>
<dbReference type="PANTHER" id="PTHR42922:SF1">
    <property type="entry name" value="PHOSPHATE TRANSPORT SYSTEM PERMEASE PROTEIN PSTA"/>
    <property type="match status" value="1"/>
</dbReference>
<keyword evidence="5 10" id="KW-1003">Cell membrane</keyword>
<keyword evidence="13" id="KW-1185">Reference proteome</keyword>
<dbReference type="EMBL" id="ASHL01000012">
    <property type="protein sequence ID" value="EPD12299.1"/>
    <property type="molecule type" value="Genomic_DNA"/>
</dbReference>
<comment type="caution">
    <text evidence="12">The sequence shown here is derived from an EMBL/GenBank/DDBJ whole genome shotgun (WGS) entry which is preliminary data.</text>
</comment>
<evidence type="ECO:0000259" key="11">
    <source>
        <dbReference type="PROSITE" id="PS50928"/>
    </source>
</evidence>
<evidence type="ECO:0000256" key="1">
    <source>
        <dbReference type="ARBA" id="ARBA00004651"/>
    </source>
</evidence>
<keyword evidence="8 10" id="KW-1133">Transmembrane helix</keyword>
<feature type="transmembrane region" description="Helical" evidence="10">
    <location>
        <begin position="182"/>
        <end position="204"/>
    </location>
</feature>
<keyword evidence="4" id="KW-0813">Transport</keyword>
<dbReference type="RefSeq" id="WP_015005121.1">
    <property type="nucleotide sequence ID" value="NZ_FQZJ01000007.1"/>
</dbReference>
<evidence type="ECO:0000256" key="9">
    <source>
        <dbReference type="ARBA" id="ARBA00023136"/>
    </source>
</evidence>
<comment type="caution">
    <text evidence="10">Lacks conserved residue(s) required for the propagation of feature annotation.</text>
</comment>
<evidence type="ECO:0000256" key="6">
    <source>
        <dbReference type="ARBA" id="ARBA00022592"/>
    </source>
</evidence>
<reference evidence="12 13" key="1">
    <citation type="journal article" date="2013" name="Genome Announc.">
        <title>Genome Sequence of the Pyrene- and Fluoranthene-Degrading Bacterium Cycloclasticus sp. Strain PY97M.</title>
        <authorList>
            <person name="Cui Z."/>
            <person name="Xu G."/>
            <person name="Li Q."/>
            <person name="Gao W."/>
            <person name="Zheng L."/>
        </authorList>
    </citation>
    <scope>NUCLEOTIDE SEQUENCE [LARGE SCALE GENOMIC DNA]</scope>
    <source>
        <strain evidence="12 13">PY97M</strain>
    </source>
</reference>
<dbReference type="PANTHER" id="PTHR42922">
    <property type="entry name" value="PHOSPHATE TRANSPORT SYSTEM PERMEASE PROTEIN PSTA"/>
    <property type="match status" value="1"/>
</dbReference>
<evidence type="ECO:0000256" key="3">
    <source>
        <dbReference type="ARBA" id="ARBA00016864"/>
    </source>
</evidence>
<dbReference type="InterPro" id="IPR051408">
    <property type="entry name" value="Phosphate_transprt_permease"/>
</dbReference>
<comment type="similarity">
    <text evidence="2 10">Belongs to the binding-protein-dependent transport system permease family. CysTW subfamily.</text>
</comment>
<dbReference type="NCBIfam" id="TIGR00974">
    <property type="entry name" value="3a0107s02c"/>
    <property type="match status" value="1"/>
</dbReference>
<keyword evidence="9 10" id="KW-0472">Membrane</keyword>
<dbReference type="Gene3D" id="1.10.3720.10">
    <property type="entry name" value="MetI-like"/>
    <property type="match status" value="1"/>
</dbReference>
<feature type="transmembrane region" description="Helical" evidence="10">
    <location>
        <begin position="238"/>
        <end position="260"/>
    </location>
</feature>
<evidence type="ECO:0000256" key="2">
    <source>
        <dbReference type="ARBA" id="ARBA00007069"/>
    </source>
</evidence>
<organism evidence="12 13">
    <name type="scientific">Cycloclasticus pugetii</name>
    <dbReference type="NCBI Taxonomy" id="34068"/>
    <lineage>
        <taxon>Bacteria</taxon>
        <taxon>Pseudomonadati</taxon>
        <taxon>Pseudomonadota</taxon>
        <taxon>Gammaproteobacteria</taxon>
        <taxon>Thiotrichales</taxon>
        <taxon>Piscirickettsiaceae</taxon>
        <taxon>Cycloclasticus</taxon>
    </lineage>
</organism>
<evidence type="ECO:0000256" key="4">
    <source>
        <dbReference type="ARBA" id="ARBA00022448"/>
    </source>
</evidence>
<dbReference type="Pfam" id="PF00528">
    <property type="entry name" value="BPD_transp_1"/>
    <property type="match status" value="1"/>
</dbReference>
<comment type="subcellular location">
    <subcellularLocation>
        <location evidence="10">Cell inner membrane</location>
        <topology evidence="10">Multi-pass membrane protein</topology>
    </subcellularLocation>
    <subcellularLocation>
        <location evidence="1">Cell membrane</location>
        <topology evidence="1">Multi-pass membrane protein</topology>
    </subcellularLocation>
</comment>
<feature type="domain" description="ABC transmembrane type-1" evidence="11">
    <location>
        <begin position="57"/>
        <end position="260"/>
    </location>
</feature>
<dbReference type="AlphaFoldDB" id="A0AB33YYV4"/>
<evidence type="ECO:0000256" key="10">
    <source>
        <dbReference type="RuleBase" id="RU363043"/>
    </source>
</evidence>
<dbReference type="GO" id="GO:0035435">
    <property type="term" value="P:phosphate ion transmembrane transport"/>
    <property type="evidence" value="ECO:0007669"/>
    <property type="project" value="InterPro"/>
</dbReference>
<dbReference type="Proteomes" id="UP000015462">
    <property type="component" value="Unassembled WGS sequence"/>
</dbReference>
<evidence type="ECO:0000256" key="8">
    <source>
        <dbReference type="ARBA" id="ARBA00022989"/>
    </source>
</evidence>
<proteinExistence type="inferred from homology"/>
<gene>
    <name evidence="12" type="ORF">L196_10864</name>
</gene>
<dbReference type="SUPFAM" id="SSF161098">
    <property type="entry name" value="MetI-like"/>
    <property type="match status" value="1"/>
</dbReference>
<dbReference type="InterPro" id="IPR000515">
    <property type="entry name" value="MetI-like"/>
</dbReference>
<dbReference type="InterPro" id="IPR005672">
    <property type="entry name" value="Phosphate_PstA"/>
</dbReference>
<name>A0AB33YYV4_9GAMM</name>
<sequence length="270" mass="29155">MRLMMNRVFIVFSSLAAVVGLLFLGWILFTLCSKGLQGLSWDVFTKDLIEGGLRNVIVGQIMMSGIATLIGIPVGILAGIYLQEYGGNSKSTEFLRDLSDVMMSAPSIVVGTFVYAIVVVPTGHTSGWAGVLALFILMVPIIVRTTDDMLNLVPTELREAGIAIGASKYHVTMNIVVRYAKAGILTGILLAFARVVGETAPLIYTSGSSEFWSTDLTSTFPSLTVSIYNLATMPDDKMIQLGWTGAFLLTAMVLIINLLGRYASNKKRAN</sequence>
<accession>A0AB33YYV4</accession>
<protein>
    <recommendedName>
        <fullName evidence="3 10">Phosphate transport system permease protein PstA</fullName>
    </recommendedName>
</protein>
<dbReference type="CDD" id="cd06261">
    <property type="entry name" value="TM_PBP2"/>
    <property type="match status" value="1"/>
</dbReference>
<evidence type="ECO:0000256" key="5">
    <source>
        <dbReference type="ARBA" id="ARBA00022475"/>
    </source>
</evidence>
<keyword evidence="6" id="KW-0592">Phosphate transport</keyword>
<dbReference type="GO" id="GO:0005315">
    <property type="term" value="F:phosphate transmembrane transporter activity"/>
    <property type="evidence" value="ECO:0007669"/>
    <property type="project" value="InterPro"/>
</dbReference>
<dbReference type="InterPro" id="IPR035906">
    <property type="entry name" value="MetI-like_sf"/>
</dbReference>
<evidence type="ECO:0000256" key="7">
    <source>
        <dbReference type="ARBA" id="ARBA00022692"/>
    </source>
</evidence>
<dbReference type="GO" id="GO:0005886">
    <property type="term" value="C:plasma membrane"/>
    <property type="evidence" value="ECO:0007669"/>
    <property type="project" value="UniProtKB-SubCell"/>
</dbReference>
<feature type="transmembrane region" description="Helical" evidence="10">
    <location>
        <begin position="101"/>
        <end position="120"/>
    </location>
</feature>
<feature type="transmembrane region" description="Helical" evidence="10">
    <location>
        <begin position="126"/>
        <end position="143"/>
    </location>
</feature>